<name>A0A7C8M508_9PLEO</name>
<dbReference type="EMBL" id="JAADJZ010000013">
    <property type="protein sequence ID" value="KAF2870620.1"/>
    <property type="molecule type" value="Genomic_DNA"/>
</dbReference>
<sequence length="305" mass="33379">MSTPLRNLLITGATGKQGGALLEALTSRPAGSPFHIYALTRDKTSSSAQRLAAKPNVSLVQGDLDNCPAIFEQIPKPWGVFSVQLPLPNVRTEEARGKALADAAAGAGVQFFVYTSVERGGVKRSDEDPTYIAHFKSKFNIEKHIQHTAESAGGTMQWSIIRPVAFYDNLSADFLGKAFGTMWKQVGSRPVQYVSSIDIGKVAALAFENPSSYTGRAISLAGDELNHEQAKMIFTEKTGKDMPETYGIVGSAIKVVLREQLGDMFRWFGEEGNGFGADIQSLRKEYPFLMDFGTWIEKESAWKKS</sequence>
<protein>
    <submittedName>
        <fullName evidence="4">Nucleoside-diphosphate-sugar epimerase family protein</fullName>
    </submittedName>
</protein>
<accession>A0A7C8M508</accession>
<evidence type="ECO:0000256" key="1">
    <source>
        <dbReference type="ARBA" id="ARBA00006328"/>
    </source>
</evidence>
<reference evidence="4 5" key="1">
    <citation type="submission" date="2020-01" db="EMBL/GenBank/DDBJ databases">
        <authorList>
            <consortium name="DOE Joint Genome Institute"/>
            <person name="Haridas S."/>
            <person name="Albert R."/>
            <person name="Binder M."/>
            <person name="Bloem J."/>
            <person name="Labutti K."/>
            <person name="Salamov A."/>
            <person name="Andreopoulos B."/>
            <person name="Baker S.E."/>
            <person name="Barry K."/>
            <person name="Bills G."/>
            <person name="Bluhm B.H."/>
            <person name="Cannon C."/>
            <person name="Castanera R."/>
            <person name="Culley D.E."/>
            <person name="Daum C."/>
            <person name="Ezra D."/>
            <person name="Gonzalez J.B."/>
            <person name="Henrissat B."/>
            <person name="Kuo A."/>
            <person name="Liang C."/>
            <person name="Lipzen A."/>
            <person name="Lutzoni F."/>
            <person name="Magnuson J."/>
            <person name="Mondo S."/>
            <person name="Nolan M."/>
            <person name="Ohm R."/>
            <person name="Pangilinan J."/>
            <person name="Park H.-J.H."/>
            <person name="Ramirez L."/>
            <person name="Alfaro M."/>
            <person name="Sun H."/>
            <person name="Tritt A."/>
            <person name="Yoshinaga Y."/>
            <person name="Zwiers L.-H.L."/>
            <person name="Turgeon B.G."/>
            <person name="Goodwin S.B."/>
            <person name="Spatafora J.W."/>
            <person name="Crous P.W."/>
            <person name="Grigoriev I.V."/>
        </authorList>
    </citation>
    <scope>NUCLEOTIDE SEQUENCE [LARGE SCALE GENOMIC DNA]</scope>
    <source>
        <strain evidence="4 5">CBS 611.86</strain>
    </source>
</reference>
<organism evidence="4 5">
    <name type="scientific">Massariosphaeria phaeospora</name>
    <dbReference type="NCBI Taxonomy" id="100035"/>
    <lineage>
        <taxon>Eukaryota</taxon>
        <taxon>Fungi</taxon>
        <taxon>Dikarya</taxon>
        <taxon>Ascomycota</taxon>
        <taxon>Pezizomycotina</taxon>
        <taxon>Dothideomycetes</taxon>
        <taxon>Pleosporomycetidae</taxon>
        <taxon>Pleosporales</taxon>
        <taxon>Pleosporales incertae sedis</taxon>
        <taxon>Massariosphaeria</taxon>
    </lineage>
</organism>
<evidence type="ECO:0000256" key="2">
    <source>
        <dbReference type="ARBA" id="ARBA00022857"/>
    </source>
</evidence>
<feature type="domain" description="NmrA-like" evidence="3">
    <location>
        <begin position="8"/>
        <end position="274"/>
    </location>
</feature>
<dbReference type="AlphaFoldDB" id="A0A7C8M508"/>
<dbReference type="Gene3D" id="3.90.25.10">
    <property type="entry name" value="UDP-galactose 4-epimerase, domain 1"/>
    <property type="match status" value="1"/>
</dbReference>
<dbReference type="InterPro" id="IPR051164">
    <property type="entry name" value="NmrA-like_oxidored"/>
</dbReference>
<dbReference type="GO" id="GO:0005634">
    <property type="term" value="C:nucleus"/>
    <property type="evidence" value="ECO:0007669"/>
    <property type="project" value="TreeGrafter"/>
</dbReference>
<dbReference type="SUPFAM" id="SSF51735">
    <property type="entry name" value="NAD(P)-binding Rossmann-fold domains"/>
    <property type="match status" value="1"/>
</dbReference>
<evidence type="ECO:0000313" key="4">
    <source>
        <dbReference type="EMBL" id="KAF2870620.1"/>
    </source>
</evidence>
<dbReference type="InterPro" id="IPR036291">
    <property type="entry name" value="NAD(P)-bd_dom_sf"/>
</dbReference>
<comment type="similarity">
    <text evidence="1">Belongs to the NmrA-type oxidoreductase family.</text>
</comment>
<keyword evidence="5" id="KW-1185">Reference proteome</keyword>
<gene>
    <name evidence="4" type="ORF">BDV95DRAFT_574251</name>
</gene>
<evidence type="ECO:0000259" key="3">
    <source>
        <dbReference type="Pfam" id="PF05368"/>
    </source>
</evidence>
<dbReference type="Pfam" id="PF05368">
    <property type="entry name" value="NmrA"/>
    <property type="match status" value="1"/>
</dbReference>
<dbReference type="Proteomes" id="UP000481861">
    <property type="component" value="Unassembled WGS sequence"/>
</dbReference>
<dbReference type="Gene3D" id="3.40.50.720">
    <property type="entry name" value="NAD(P)-binding Rossmann-like Domain"/>
    <property type="match status" value="1"/>
</dbReference>
<proteinExistence type="inferred from homology"/>
<dbReference type="PANTHER" id="PTHR42748:SF7">
    <property type="entry name" value="NMRA LIKE REDOX SENSOR 1-RELATED"/>
    <property type="match status" value="1"/>
</dbReference>
<keyword evidence="2" id="KW-0521">NADP</keyword>
<dbReference type="InterPro" id="IPR008030">
    <property type="entry name" value="NmrA-like"/>
</dbReference>
<evidence type="ECO:0000313" key="5">
    <source>
        <dbReference type="Proteomes" id="UP000481861"/>
    </source>
</evidence>
<dbReference type="PANTHER" id="PTHR42748">
    <property type="entry name" value="NITROGEN METABOLITE REPRESSION PROTEIN NMRA FAMILY MEMBER"/>
    <property type="match status" value="1"/>
</dbReference>
<comment type="caution">
    <text evidence="4">The sequence shown here is derived from an EMBL/GenBank/DDBJ whole genome shotgun (WGS) entry which is preliminary data.</text>
</comment>
<dbReference type="OrthoDB" id="9997102at2759"/>